<keyword evidence="3" id="KW-0732">Signal</keyword>
<evidence type="ECO:0000256" key="5">
    <source>
        <dbReference type="ARBA" id="ARBA00023237"/>
    </source>
</evidence>
<dbReference type="PROSITE" id="PS51257">
    <property type="entry name" value="PROKAR_LIPOPROTEIN"/>
    <property type="match status" value="1"/>
</dbReference>
<comment type="caution">
    <text evidence="8">The sequence shown here is derived from an EMBL/GenBank/DDBJ whole genome shotgun (WGS) entry which is preliminary data.</text>
</comment>
<dbReference type="Pfam" id="PF14322">
    <property type="entry name" value="SusD-like_3"/>
    <property type="match status" value="1"/>
</dbReference>
<gene>
    <name evidence="8" type="ORF">H8B21_14600</name>
</gene>
<keyword evidence="4" id="KW-0472">Membrane</keyword>
<dbReference type="Gene3D" id="1.25.40.390">
    <property type="match status" value="1"/>
</dbReference>
<evidence type="ECO:0000259" key="6">
    <source>
        <dbReference type="Pfam" id="PF07980"/>
    </source>
</evidence>
<name>A0ABR7XUU6_9SPHI</name>
<dbReference type="SUPFAM" id="SSF48452">
    <property type="entry name" value="TPR-like"/>
    <property type="match status" value="1"/>
</dbReference>
<organism evidence="8 9">
    <name type="scientific">Sphingobacterium chuzhouense</name>
    <dbReference type="NCBI Taxonomy" id="1742264"/>
    <lineage>
        <taxon>Bacteria</taxon>
        <taxon>Pseudomonadati</taxon>
        <taxon>Bacteroidota</taxon>
        <taxon>Sphingobacteriia</taxon>
        <taxon>Sphingobacteriales</taxon>
        <taxon>Sphingobacteriaceae</taxon>
        <taxon>Sphingobacterium</taxon>
    </lineage>
</organism>
<evidence type="ECO:0000256" key="4">
    <source>
        <dbReference type="ARBA" id="ARBA00023136"/>
    </source>
</evidence>
<protein>
    <submittedName>
        <fullName evidence="8">RagB/SusD family nutrient uptake outer membrane protein</fullName>
    </submittedName>
</protein>
<dbReference type="Pfam" id="PF07980">
    <property type="entry name" value="SusD_RagB"/>
    <property type="match status" value="1"/>
</dbReference>
<keyword evidence="5" id="KW-0998">Cell outer membrane</keyword>
<keyword evidence="9" id="KW-1185">Reference proteome</keyword>
<evidence type="ECO:0000313" key="8">
    <source>
        <dbReference type="EMBL" id="MBD1422803.1"/>
    </source>
</evidence>
<evidence type="ECO:0000256" key="1">
    <source>
        <dbReference type="ARBA" id="ARBA00004442"/>
    </source>
</evidence>
<evidence type="ECO:0000313" key="9">
    <source>
        <dbReference type="Proteomes" id="UP000651112"/>
    </source>
</evidence>
<dbReference type="RefSeq" id="WP_190314491.1">
    <property type="nucleotide sequence ID" value="NZ_JACNYL010000003.1"/>
</dbReference>
<comment type="similarity">
    <text evidence="2">Belongs to the SusD family.</text>
</comment>
<dbReference type="Proteomes" id="UP000651112">
    <property type="component" value="Unassembled WGS sequence"/>
</dbReference>
<evidence type="ECO:0000259" key="7">
    <source>
        <dbReference type="Pfam" id="PF14322"/>
    </source>
</evidence>
<dbReference type="InterPro" id="IPR011990">
    <property type="entry name" value="TPR-like_helical_dom_sf"/>
</dbReference>
<accession>A0ABR7XUU6</accession>
<sequence length="544" mass="62846">MMKKLIYIFLVLPFLTSCGDFLDPDPRDRLSDRMFWEDETSTDLYLNSLYTYLPSYGNFGESQFNSGLLTEGMTSMLKYGSYSAGRGNANTIVFNPFFVTADQSQGLVIWTESYTRIRRVNEFMAGIRQYAEYPDDVKNRYEAQARFFRAFLYYQLLLRTNTVILYEDLPESNNKPLSSTAACWDFVEQDLAFAIEHLPVQWSSDQTGRITKGAALAMMSRAMLVAERWEKVREAANEVINLTDNGAKIYELNSSYQAAFQSYFSGNKESILEFRYQLPQPTHTFDRKFAPGGDWANNGGDASPTQEMVEEYELATGGKPDWSAWHGRTTETPPYELLEPRFHASVLYNGADWKGRKIESFEGGRDGYVDYGFQPNTFGKTTTGYYLRKYLDESISDISTTRSAQPWIEIRLAEVYLNLAEACYNLGETNMANNALKTIRDRVDLPYNDNTGDELFHAIRQERKVELAFEGFHYWDLRRWRVAHEELNDVRFHGLKITKAGEVFTYEYVDVDKQNRKFPERFYNFPIPIAEIANNTAVSQISLW</sequence>
<feature type="domain" description="SusD-like N-terminal" evidence="7">
    <location>
        <begin position="98"/>
        <end position="224"/>
    </location>
</feature>
<proteinExistence type="inferred from homology"/>
<evidence type="ECO:0000256" key="2">
    <source>
        <dbReference type="ARBA" id="ARBA00006275"/>
    </source>
</evidence>
<dbReference type="InterPro" id="IPR012944">
    <property type="entry name" value="SusD_RagB_dom"/>
</dbReference>
<evidence type="ECO:0000256" key="3">
    <source>
        <dbReference type="ARBA" id="ARBA00022729"/>
    </source>
</evidence>
<dbReference type="InterPro" id="IPR033985">
    <property type="entry name" value="SusD-like_N"/>
</dbReference>
<comment type="subcellular location">
    <subcellularLocation>
        <location evidence="1">Cell outer membrane</location>
    </subcellularLocation>
</comment>
<reference evidence="8 9" key="1">
    <citation type="submission" date="2020-08" db="EMBL/GenBank/DDBJ databases">
        <title>Sphingobacterium sp. DN00404 isolated from aquaculture water.</title>
        <authorList>
            <person name="Zhang M."/>
        </authorList>
    </citation>
    <scope>NUCLEOTIDE SEQUENCE [LARGE SCALE GENOMIC DNA]</scope>
    <source>
        <strain evidence="8 9">KCTC 42746</strain>
    </source>
</reference>
<feature type="domain" description="RagB/SusD" evidence="6">
    <location>
        <begin position="285"/>
        <end position="544"/>
    </location>
</feature>
<dbReference type="EMBL" id="JACNYL010000003">
    <property type="protein sequence ID" value="MBD1422803.1"/>
    <property type="molecule type" value="Genomic_DNA"/>
</dbReference>